<protein>
    <submittedName>
        <fullName evidence="2">Uncharacterized protein</fullName>
    </submittedName>
</protein>
<organism evidence="2 3">
    <name type="scientific">Strigomonas culicis</name>
    <dbReference type="NCBI Taxonomy" id="28005"/>
    <lineage>
        <taxon>Eukaryota</taxon>
        <taxon>Discoba</taxon>
        <taxon>Euglenozoa</taxon>
        <taxon>Kinetoplastea</taxon>
        <taxon>Metakinetoplastina</taxon>
        <taxon>Trypanosomatida</taxon>
        <taxon>Trypanosomatidae</taxon>
        <taxon>Strigomonadinae</taxon>
        <taxon>Strigomonas</taxon>
    </lineage>
</organism>
<feature type="transmembrane region" description="Helical" evidence="1">
    <location>
        <begin position="12"/>
        <end position="32"/>
    </location>
</feature>
<comment type="caution">
    <text evidence="2">The sequence shown here is derived from an EMBL/GenBank/DDBJ whole genome shotgun (WGS) entry which is preliminary data.</text>
</comment>
<feature type="transmembrane region" description="Helical" evidence="1">
    <location>
        <begin position="90"/>
        <end position="109"/>
    </location>
</feature>
<dbReference type="OrthoDB" id="269173at2759"/>
<gene>
    <name evidence="2" type="ORF">STCU_00586</name>
</gene>
<keyword evidence="1" id="KW-0812">Transmembrane</keyword>
<sequence>MPASMLLGCPQVRLLAASLSGGLGVVMGALGAHAFLDLMSQEELKLYQDANQGHLIHSVILYLIGFVLVQRERAVGSDAAAAAKLGYLRLSYDALFLGMSGLALSRYVHCTVHKPDWLPRIVLPASHVLLTVGWGLLTVYALM</sequence>
<keyword evidence="3" id="KW-1185">Reference proteome</keyword>
<feature type="transmembrane region" description="Helical" evidence="1">
    <location>
        <begin position="121"/>
        <end position="142"/>
    </location>
</feature>
<feature type="transmembrane region" description="Helical" evidence="1">
    <location>
        <begin position="52"/>
        <end position="69"/>
    </location>
</feature>
<dbReference type="Proteomes" id="UP000015354">
    <property type="component" value="Unassembled WGS sequence"/>
</dbReference>
<proteinExistence type="predicted"/>
<accession>S9V5T4</accession>
<evidence type="ECO:0000313" key="2">
    <source>
        <dbReference type="EMBL" id="EPY36434.1"/>
    </source>
</evidence>
<dbReference type="Pfam" id="PF04241">
    <property type="entry name" value="DUF423"/>
    <property type="match status" value="1"/>
</dbReference>
<dbReference type="AlphaFoldDB" id="S9V5T4"/>
<evidence type="ECO:0000256" key="1">
    <source>
        <dbReference type="SAM" id="Phobius"/>
    </source>
</evidence>
<dbReference type="EMBL" id="ATMH01000586">
    <property type="protein sequence ID" value="EPY36434.1"/>
    <property type="molecule type" value="Genomic_DNA"/>
</dbReference>
<reference evidence="2 3" key="1">
    <citation type="journal article" date="2013" name="PLoS ONE">
        <title>Predicting the Proteins of Angomonas deanei, Strigomonas culicis and Their Respective Endosymbionts Reveals New Aspects of the Trypanosomatidae Family.</title>
        <authorList>
            <person name="Motta M.C."/>
            <person name="Martins A.C."/>
            <person name="de Souza S.S."/>
            <person name="Catta-Preta C.M."/>
            <person name="Silva R."/>
            <person name="Klein C.C."/>
            <person name="de Almeida L.G."/>
            <person name="de Lima Cunha O."/>
            <person name="Ciapina L.P."/>
            <person name="Brocchi M."/>
            <person name="Colabardini A.C."/>
            <person name="de Araujo Lima B."/>
            <person name="Machado C.R."/>
            <person name="de Almeida Soares C.M."/>
            <person name="Probst C.M."/>
            <person name="de Menezes C.B."/>
            <person name="Thompson C.E."/>
            <person name="Bartholomeu D.C."/>
            <person name="Gradia D.F."/>
            <person name="Pavoni D.P."/>
            <person name="Grisard E.C."/>
            <person name="Fantinatti-Garboggini F."/>
            <person name="Marchini F.K."/>
            <person name="Rodrigues-Luiz G.F."/>
            <person name="Wagner G."/>
            <person name="Goldman G.H."/>
            <person name="Fietto J.L."/>
            <person name="Elias M.C."/>
            <person name="Goldman M.H."/>
            <person name="Sagot M.F."/>
            <person name="Pereira M."/>
            <person name="Stoco P.H."/>
            <person name="de Mendonca-Neto R.P."/>
            <person name="Teixeira S.M."/>
            <person name="Maciel T.E."/>
            <person name="de Oliveira Mendes T.A."/>
            <person name="Urmenyi T.P."/>
            <person name="de Souza W."/>
            <person name="Schenkman S."/>
            <person name="de Vasconcelos A.T."/>
        </authorList>
    </citation>
    <scope>NUCLEOTIDE SEQUENCE [LARGE SCALE GENOMIC DNA]</scope>
</reference>
<dbReference type="InterPro" id="IPR006696">
    <property type="entry name" value="DUF423"/>
</dbReference>
<evidence type="ECO:0000313" key="3">
    <source>
        <dbReference type="Proteomes" id="UP000015354"/>
    </source>
</evidence>
<name>S9V5T4_9TRYP</name>
<keyword evidence="1" id="KW-1133">Transmembrane helix</keyword>
<keyword evidence="1" id="KW-0472">Membrane</keyword>